<sequence>MNKINCKFIFSEDIVLNYRISPNQSRGSLLPYCEVSGYFIREFLLTWKLCYLKGLIISVIKRITLKLRSEPFLK</sequence>
<reference evidence="2" key="1">
    <citation type="submission" date="2012-12" db="EMBL/GenBank/DDBJ databases">
        <title>Genome Sequence of Photobacterium leiognathi lrivu.4.1.</title>
        <authorList>
            <person name="Urbanczyk H."/>
            <person name="Ogura Y."/>
            <person name="Hayashi T."/>
            <person name="Dunlap P.V."/>
        </authorList>
    </citation>
    <scope>NUCLEOTIDE SEQUENCE [LARGE SCALE GENOMIC DNA]</scope>
    <source>
        <strain evidence="2">lrivu.4.1</strain>
    </source>
</reference>
<organism evidence="1 2">
    <name type="scientific">Photobacterium leiognathi lrivu.4.1</name>
    <dbReference type="NCBI Taxonomy" id="1248232"/>
    <lineage>
        <taxon>Bacteria</taxon>
        <taxon>Pseudomonadati</taxon>
        <taxon>Pseudomonadota</taxon>
        <taxon>Gammaproteobacteria</taxon>
        <taxon>Vibrionales</taxon>
        <taxon>Vibrionaceae</taxon>
        <taxon>Photobacterium</taxon>
    </lineage>
</organism>
<evidence type="ECO:0000313" key="1">
    <source>
        <dbReference type="EMBL" id="GAD28981.1"/>
    </source>
</evidence>
<evidence type="ECO:0000313" key="2">
    <source>
        <dbReference type="Proteomes" id="UP000030675"/>
    </source>
</evidence>
<name>X0NLZ4_PHOLE</name>
<dbReference type="Proteomes" id="UP000030675">
    <property type="component" value="Unassembled WGS sequence"/>
</dbReference>
<proteinExistence type="predicted"/>
<dbReference type="HOGENOM" id="CLU_2684613_0_0_6"/>
<dbReference type="AlphaFoldDB" id="X0NLZ4"/>
<protein>
    <submittedName>
        <fullName evidence="1">Uncharacterized protein</fullName>
    </submittedName>
</protein>
<gene>
    <name evidence="1" type="ORF">PLEI_0626</name>
</gene>
<dbReference type="EMBL" id="DF196810">
    <property type="protein sequence ID" value="GAD28981.1"/>
    <property type="molecule type" value="Genomic_DNA"/>
</dbReference>
<accession>X0NLZ4</accession>